<evidence type="ECO:0000313" key="2">
    <source>
        <dbReference type="Proteomes" id="UP000316770"/>
    </source>
</evidence>
<dbReference type="EMBL" id="CP036318">
    <property type="protein sequence ID" value="QDV57563.1"/>
    <property type="molecule type" value="Genomic_DNA"/>
</dbReference>
<keyword evidence="2" id="KW-1185">Reference proteome</keyword>
<dbReference type="Proteomes" id="UP000316770">
    <property type="component" value="Chromosome"/>
</dbReference>
<organism evidence="1 2">
    <name type="scientific">Rosistilla oblonga</name>
    <dbReference type="NCBI Taxonomy" id="2527990"/>
    <lineage>
        <taxon>Bacteria</taxon>
        <taxon>Pseudomonadati</taxon>
        <taxon>Planctomycetota</taxon>
        <taxon>Planctomycetia</taxon>
        <taxon>Pirellulales</taxon>
        <taxon>Pirellulaceae</taxon>
        <taxon>Rosistilla</taxon>
    </lineage>
</organism>
<proteinExistence type="predicted"/>
<sequence>MRFHRTAWKQSELAIDRFSGIVLLASLNRIVDFAAMNWHFARSFHPKPYFIATDLDDNDTNIIVDYDAFVFLT</sequence>
<gene>
    <name evidence="1" type="ORF">Mal33_35730</name>
</gene>
<name>A0A518IWV0_9BACT</name>
<accession>A0A518IWV0</accession>
<protein>
    <submittedName>
        <fullName evidence="1">Uncharacterized protein</fullName>
    </submittedName>
</protein>
<reference evidence="1 2" key="1">
    <citation type="submission" date="2019-02" db="EMBL/GenBank/DDBJ databases">
        <title>Deep-cultivation of Planctomycetes and their phenomic and genomic characterization uncovers novel biology.</title>
        <authorList>
            <person name="Wiegand S."/>
            <person name="Jogler M."/>
            <person name="Boedeker C."/>
            <person name="Pinto D."/>
            <person name="Vollmers J."/>
            <person name="Rivas-Marin E."/>
            <person name="Kohn T."/>
            <person name="Peeters S.H."/>
            <person name="Heuer A."/>
            <person name="Rast P."/>
            <person name="Oberbeckmann S."/>
            <person name="Bunk B."/>
            <person name="Jeske O."/>
            <person name="Meyerdierks A."/>
            <person name="Storesund J.E."/>
            <person name="Kallscheuer N."/>
            <person name="Luecker S."/>
            <person name="Lage O.M."/>
            <person name="Pohl T."/>
            <person name="Merkel B.J."/>
            <person name="Hornburger P."/>
            <person name="Mueller R.-W."/>
            <person name="Bruemmer F."/>
            <person name="Labrenz M."/>
            <person name="Spormann A.M."/>
            <person name="Op den Camp H."/>
            <person name="Overmann J."/>
            <person name="Amann R."/>
            <person name="Jetten M.S.M."/>
            <person name="Mascher T."/>
            <person name="Medema M.H."/>
            <person name="Devos D.P."/>
            <person name="Kaster A.-K."/>
            <person name="Ovreas L."/>
            <person name="Rohde M."/>
            <person name="Galperin M.Y."/>
            <person name="Jogler C."/>
        </authorList>
    </citation>
    <scope>NUCLEOTIDE SEQUENCE [LARGE SCALE GENOMIC DNA]</scope>
    <source>
        <strain evidence="1 2">Mal33</strain>
    </source>
</reference>
<evidence type="ECO:0000313" key="1">
    <source>
        <dbReference type="EMBL" id="QDV57563.1"/>
    </source>
</evidence>
<dbReference type="AlphaFoldDB" id="A0A518IWV0"/>